<accession>A0A6N8JKP4</accession>
<dbReference type="GO" id="GO:0046872">
    <property type="term" value="F:metal ion binding"/>
    <property type="evidence" value="ECO:0007669"/>
    <property type="project" value="UniProtKB-KW"/>
</dbReference>
<keyword evidence="3" id="KW-0378">Hydrolase</keyword>
<dbReference type="Gene3D" id="3.40.50.1010">
    <property type="entry name" value="5'-nuclease"/>
    <property type="match status" value="1"/>
</dbReference>
<evidence type="ECO:0000256" key="2">
    <source>
        <dbReference type="ARBA" id="ARBA00022723"/>
    </source>
</evidence>
<name>A0A6N8JKP4_9ACTN</name>
<organism evidence="6 7">
    <name type="scientific">Adlercreutzia mucosicola</name>
    <dbReference type="NCBI Taxonomy" id="580026"/>
    <lineage>
        <taxon>Bacteria</taxon>
        <taxon>Bacillati</taxon>
        <taxon>Actinomycetota</taxon>
        <taxon>Coriobacteriia</taxon>
        <taxon>Eggerthellales</taxon>
        <taxon>Eggerthellaceae</taxon>
        <taxon>Adlercreutzia</taxon>
    </lineage>
</organism>
<proteinExistence type="predicted"/>
<keyword evidence="4" id="KW-0460">Magnesium</keyword>
<feature type="domain" description="PIN" evidence="5">
    <location>
        <begin position="5"/>
        <end position="117"/>
    </location>
</feature>
<dbReference type="CDD" id="cd09854">
    <property type="entry name" value="PIN_VapC-like"/>
    <property type="match status" value="1"/>
</dbReference>
<dbReference type="GO" id="GO:0016787">
    <property type="term" value="F:hydrolase activity"/>
    <property type="evidence" value="ECO:0007669"/>
    <property type="project" value="UniProtKB-KW"/>
</dbReference>
<evidence type="ECO:0000256" key="1">
    <source>
        <dbReference type="ARBA" id="ARBA00022722"/>
    </source>
</evidence>
<evidence type="ECO:0000256" key="3">
    <source>
        <dbReference type="ARBA" id="ARBA00022801"/>
    </source>
</evidence>
<dbReference type="EMBL" id="WSRR01000004">
    <property type="protein sequence ID" value="MVX60428.1"/>
    <property type="molecule type" value="Genomic_DNA"/>
</dbReference>
<sequence length="158" mass="18356">MIAMRVLLDTNVLIDLYTKRPPEGDVAQKLLIMHEFGDAELWVSAKSFTDVFYVLHKTYSSERIQSAFEESYRWLNICSLDSADLQLAASRRWRDFEDCLIDVCAEKVKADVLLTRDEVGFAQSKTRVLSPREFFAFIEDEYRIVYDEIELPSDIVAE</sequence>
<comment type="caution">
    <text evidence="6">The sequence shown here is derived from an EMBL/GenBank/DDBJ whole genome shotgun (WGS) entry which is preliminary data.</text>
</comment>
<protein>
    <submittedName>
        <fullName evidence="6">PIN domain-containing protein</fullName>
    </submittedName>
</protein>
<keyword evidence="7" id="KW-1185">Reference proteome</keyword>
<reference evidence="6 7" key="1">
    <citation type="submission" date="2019-12" db="EMBL/GenBank/DDBJ databases">
        <title>Microbes associate with the intestines of laboratory mice.</title>
        <authorList>
            <person name="Navarre W."/>
            <person name="Wong E."/>
        </authorList>
    </citation>
    <scope>NUCLEOTIDE SEQUENCE [LARGE SCALE GENOMIC DNA]</scope>
    <source>
        <strain evidence="6 7">NM66_B29</strain>
    </source>
</reference>
<dbReference type="AlphaFoldDB" id="A0A6N8JKP4"/>
<dbReference type="Proteomes" id="UP000463388">
    <property type="component" value="Unassembled WGS sequence"/>
</dbReference>
<keyword evidence="2" id="KW-0479">Metal-binding</keyword>
<dbReference type="InterPro" id="IPR029060">
    <property type="entry name" value="PIN-like_dom_sf"/>
</dbReference>
<dbReference type="GO" id="GO:0004518">
    <property type="term" value="F:nuclease activity"/>
    <property type="evidence" value="ECO:0007669"/>
    <property type="project" value="UniProtKB-KW"/>
</dbReference>
<evidence type="ECO:0000259" key="5">
    <source>
        <dbReference type="Pfam" id="PF13470"/>
    </source>
</evidence>
<dbReference type="SUPFAM" id="SSF88723">
    <property type="entry name" value="PIN domain-like"/>
    <property type="match status" value="1"/>
</dbReference>
<dbReference type="InterPro" id="IPR002716">
    <property type="entry name" value="PIN_dom"/>
</dbReference>
<keyword evidence="1" id="KW-0540">Nuclease</keyword>
<gene>
    <name evidence="6" type="ORF">GKZ27_02985</name>
</gene>
<dbReference type="Pfam" id="PF13470">
    <property type="entry name" value="PIN_3"/>
    <property type="match status" value="1"/>
</dbReference>
<evidence type="ECO:0000313" key="7">
    <source>
        <dbReference type="Proteomes" id="UP000463388"/>
    </source>
</evidence>
<evidence type="ECO:0000313" key="6">
    <source>
        <dbReference type="EMBL" id="MVX60428.1"/>
    </source>
</evidence>
<evidence type="ECO:0000256" key="4">
    <source>
        <dbReference type="ARBA" id="ARBA00022842"/>
    </source>
</evidence>